<evidence type="ECO:0000313" key="4">
    <source>
        <dbReference type="Proteomes" id="UP000654670"/>
    </source>
</evidence>
<dbReference type="FunFam" id="3.90.1010.10:FF:000002">
    <property type="entry name" value="Iron-sulfur cluster assembly scaffold protein NifU"/>
    <property type="match status" value="1"/>
</dbReference>
<dbReference type="AlphaFoldDB" id="A0A917S2J0"/>
<dbReference type="GO" id="GO:0005506">
    <property type="term" value="F:iron ion binding"/>
    <property type="evidence" value="ECO:0007669"/>
    <property type="project" value="InterPro"/>
</dbReference>
<dbReference type="NCBIfam" id="TIGR01994">
    <property type="entry name" value="SUF_scaf_2"/>
    <property type="match status" value="1"/>
</dbReference>
<sequence length="151" mass="16708">MSFNNLDQLYRSVIMDHYKRPHNHGTLADKDSITVSMNNPSCGDKIQVSLKVEDGRIVDVKYSGSGCAISQSSASMMTDAVKGLSVKEAHELAFDFSELVQGREHNDDLELGDAEALQGVSQYPARIKCATLPWKAMEKGLREATENEKMK</sequence>
<dbReference type="PANTHER" id="PTHR10093">
    <property type="entry name" value="IRON-SULFUR CLUSTER ASSEMBLY ENZYME NIFU HOMOLOG"/>
    <property type="match status" value="1"/>
</dbReference>
<dbReference type="GO" id="GO:0016226">
    <property type="term" value="P:iron-sulfur cluster assembly"/>
    <property type="evidence" value="ECO:0007669"/>
    <property type="project" value="InterPro"/>
</dbReference>
<gene>
    <name evidence="3" type="ORF">GCM10007968_16660</name>
</gene>
<evidence type="ECO:0000256" key="1">
    <source>
        <dbReference type="ARBA" id="ARBA00006420"/>
    </source>
</evidence>
<evidence type="ECO:0000259" key="2">
    <source>
        <dbReference type="Pfam" id="PF01592"/>
    </source>
</evidence>
<reference evidence="3" key="2">
    <citation type="submission" date="2020-09" db="EMBL/GenBank/DDBJ databases">
        <authorList>
            <person name="Sun Q."/>
            <person name="Ohkuma M."/>
        </authorList>
    </citation>
    <scope>NUCLEOTIDE SEQUENCE</scope>
    <source>
        <strain evidence="3">JCM 15325</strain>
    </source>
</reference>
<comment type="similarity">
    <text evidence="1">Belongs to the NifU family.</text>
</comment>
<dbReference type="GO" id="GO:0051536">
    <property type="term" value="F:iron-sulfur cluster binding"/>
    <property type="evidence" value="ECO:0007669"/>
    <property type="project" value="InterPro"/>
</dbReference>
<dbReference type="RefSeq" id="WP_188802646.1">
    <property type="nucleotide sequence ID" value="NZ_BMOK01000006.1"/>
</dbReference>
<proteinExistence type="inferred from homology"/>
<accession>A0A917S2J0</accession>
<keyword evidence="4" id="KW-1185">Reference proteome</keyword>
<protein>
    <submittedName>
        <fullName evidence="3">Iron-sulfur cluster assembly scaffold protein NifU</fullName>
    </submittedName>
</protein>
<reference evidence="3" key="1">
    <citation type="journal article" date="2014" name="Int. J. Syst. Evol. Microbiol.">
        <title>Complete genome sequence of Corynebacterium casei LMG S-19264T (=DSM 44701T), isolated from a smear-ripened cheese.</title>
        <authorList>
            <consortium name="US DOE Joint Genome Institute (JGI-PGF)"/>
            <person name="Walter F."/>
            <person name="Albersmeier A."/>
            <person name="Kalinowski J."/>
            <person name="Ruckert C."/>
        </authorList>
    </citation>
    <scope>NUCLEOTIDE SEQUENCE</scope>
    <source>
        <strain evidence="3">JCM 15325</strain>
    </source>
</reference>
<organism evidence="3 4">
    <name type="scientific">Sporolactobacillus putidus</name>
    <dbReference type="NCBI Taxonomy" id="492735"/>
    <lineage>
        <taxon>Bacteria</taxon>
        <taxon>Bacillati</taxon>
        <taxon>Bacillota</taxon>
        <taxon>Bacilli</taxon>
        <taxon>Bacillales</taxon>
        <taxon>Sporolactobacillaceae</taxon>
        <taxon>Sporolactobacillus</taxon>
    </lineage>
</organism>
<dbReference type="EMBL" id="BMOK01000006">
    <property type="protein sequence ID" value="GGL53277.1"/>
    <property type="molecule type" value="Genomic_DNA"/>
</dbReference>
<dbReference type="Pfam" id="PF01592">
    <property type="entry name" value="NifU_N"/>
    <property type="match status" value="1"/>
</dbReference>
<dbReference type="SUPFAM" id="SSF82649">
    <property type="entry name" value="SufE/NifU"/>
    <property type="match status" value="1"/>
</dbReference>
<dbReference type="Gene3D" id="3.90.1010.10">
    <property type="match status" value="1"/>
</dbReference>
<feature type="domain" description="NIF system FeS cluster assembly NifU N-terminal" evidence="2">
    <location>
        <begin position="10"/>
        <end position="129"/>
    </location>
</feature>
<dbReference type="Proteomes" id="UP000654670">
    <property type="component" value="Unassembled WGS sequence"/>
</dbReference>
<comment type="caution">
    <text evidence="3">The sequence shown here is derived from an EMBL/GenBank/DDBJ whole genome shotgun (WGS) entry which is preliminary data.</text>
</comment>
<name>A0A917S2J0_9BACL</name>
<evidence type="ECO:0000313" key="3">
    <source>
        <dbReference type="EMBL" id="GGL53277.1"/>
    </source>
</evidence>
<dbReference type="CDD" id="cd06664">
    <property type="entry name" value="IscU_like"/>
    <property type="match status" value="1"/>
</dbReference>
<dbReference type="InterPro" id="IPR002871">
    <property type="entry name" value="NIF_FeS_clus_asmbl_NifU_N"/>
</dbReference>